<dbReference type="EMBL" id="MLCF01000057">
    <property type="protein sequence ID" value="OIV37331.1"/>
    <property type="molecule type" value="Genomic_DNA"/>
</dbReference>
<dbReference type="Pfam" id="PF00512">
    <property type="entry name" value="HisKA"/>
    <property type="match status" value="1"/>
</dbReference>
<comment type="caution">
    <text evidence="13">The sequence shown here is derived from an EMBL/GenBank/DDBJ whole genome shotgun (WGS) entry which is preliminary data.</text>
</comment>
<dbReference type="PANTHER" id="PTHR45436:SF5">
    <property type="entry name" value="SENSOR HISTIDINE KINASE TRCS"/>
    <property type="match status" value="1"/>
</dbReference>
<dbReference type="SMART" id="SM00387">
    <property type="entry name" value="HATPase_c"/>
    <property type="match status" value="1"/>
</dbReference>
<dbReference type="InterPro" id="IPR003594">
    <property type="entry name" value="HATPase_dom"/>
</dbReference>
<reference evidence="13 14" key="1">
    <citation type="submission" date="2016-10" db="EMBL/GenBank/DDBJ databases">
        <title>Genome sequence of Streptomyces gilvigriseus MUSC 26.</title>
        <authorList>
            <person name="Lee L.-H."/>
            <person name="Ser H.-L."/>
        </authorList>
    </citation>
    <scope>NUCLEOTIDE SEQUENCE [LARGE SCALE GENOMIC DNA]</scope>
    <source>
        <strain evidence="13 14">MUSC 26</strain>
    </source>
</reference>
<dbReference type="SMART" id="SM00388">
    <property type="entry name" value="HisKA"/>
    <property type="match status" value="1"/>
</dbReference>
<keyword evidence="10" id="KW-0472">Membrane</keyword>
<feature type="domain" description="HAMP" evidence="12">
    <location>
        <begin position="160"/>
        <end position="216"/>
    </location>
</feature>
<evidence type="ECO:0000259" key="12">
    <source>
        <dbReference type="PROSITE" id="PS50885"/>
    </source>
</evidence>
<protein>
    <recommendedName>
        <fullName evidence="3">histidine kinase</fullName>
        <ecNumber evidence="3">2.7.13.3</ecNumber>
    </recommendedName>
</protein>
<dbReference type="InterPro" id="IPR003660">
    <property type="entry name" value="HAMP_dom"/>
</dbReference>
<name>A0A1J7BF70_9ACTN</name>
<evidence type="ECO:0000256" key="5">
    <source>
        <dbReference type="ARBA" id="ARBA00022679"/>
    </source>
</evidence>
<dbReference type="PROSITE" id="PS50885">
    <property type="entry name" value="HAMP"/>
    <property type="match status" value="1"/>
</dbReference>
<dbReference type="OrthoDB" id="9786919at2"/>
<dbReference type="Gene3D" id="3.30.565.10">
    <property type="entry name" value="Histidine kinase-like ATPase, C-terminal domain"/>
    <property type="match status" value="1"/>
</dbReference>
<dbReference type="InterPro" id="IPR036097">
    <property type="entry name" value="HisK_dim/P_sf"/>
</dbReference>
<evidence type="ECO:0000256" key="3">
    <source>
        <dbReference type="ARBA" id="ARBA00012438"/>
    </source>
</evidence>
<dbReference type="GO" id="GO:0005886">
    <property type="term" value="C:plasma membrane"/>
    <property type="evidence" value="ECO:0007669"/>
    <property type="project" value="UniProtKB-SubCell"/>
</dbReference>
<keyword evidence="7 13" id="KW-0418">Kinase</keyword>
<dbReference type="Gene3D" id="1.10.287.130">
    <property type="match status" value="1"/>
</dbReference>
<evidence type="ECO:0000256" key="8">
    <source>
        <dbReference type="ARBA" id="ARBA00022989"/>
    </source>
</evidence>
<dbReference type="AlphaFoldDB" id="A0A1J7BF70"/>
<organism evidence="13 14">
    <name type="scientific">Mangrovactinospora gilvigrisea</name>
    <dbReference type="NCBI Taxonomy" id="1428644"/>
    <lineage>
        <taxon>Bacteria</taxon>
        <taxon>Bacillati</taxon>
        <taxon>Actinomycetota</taxon>
        <taxon>Actinomycetes</taxon>
        <taxon>Kitasatosporales</taxon>
        <taxon>Streptomycetaceae</taxon>
        <taxon>Mangrovactinospora</taxon>
    </lineage>
</organism>
<dbReference type="SUPFAM" id="SSF55874">
    <property type="entry name" value="ATPase domain of HSP90 chaperone/DNA topoisomerase II/histidine kinase"/>
    <property type="match status" value="1"/>
</dbReference>
<evidence type="ECO:0000313" key="13">
    <source>
        <dbReference type="EMBL" id="OIV37331.1"/>
    </source>
</evidence>
<evidence type="ECO:0000256" key="9">
    <source>
        <dbReference type="ARBA" id="ARBA00023012"/>
    </source>
</evidence>
<dbReference type="InterPro" id="IPR003661">
    <property type="entry name" value="HisK_dim/P_dom"/>
</dbReference>
<evidence type="ECO:0000256" key="7">
    <source>
        <dbReference type="ARBA" id="ARBA00022777"/>
    </source>
</evidence>
<keyword evidence="5" id="KW-0808">Transferase</keyword>
<dbReference type="InterPro" id="IPR005467">
    <property type="entry name" value="His_kinase_dom"/>
</dbReference>
<evidence type="ECO:0000256" key="6">
    <source>
        <dbReference type="ARBA" id="ARBA00022692"/>
    </source>
</evidence>
<dbReference type="STRING" id="1428644.BIV57_11700"/>
<comment type="catalytic activity">
    <reaction evidence="1">
        <text>ATP + protein L-histidine = ADP + protein N-phospho-L-histidine.</text>
        <dbReference type="EC" id="2.7.13.3"/>
    </reaction>
</comment>
<dbReference type="GO" id="GO:0000155">
    <property type="term" value="F:phosphorelay sensor kinase activity"/>
    <property type="evidence" value="ECO:0007669"/>
    <property type="project" value="InterPro"/>
</dbReference>
<accession>A0A1J7BF70</accession>
<comment type="subcellular location">
    <subcellularLocation>
        <location evidence="2">Cell membrane</location>
    </subcellularLocation>
</comment>
<dbReference type="InterPro" id="IPR050428">
    <property type="entry name" value="TCS_sensor_his_kinase"/>
</dbReference>
<dbReference type="InterPro" id="IPR036890">
    <property type="entry name" value="HATPase_C_sf"/>
</dbReference>
<feature type="transmembrane region" description="Helical" evidence="10">
    <location>
        <begin position="20"/>
        <end position="39"/>
    </location>
</feature>
<feature type="domain" description="Histidine kinase" evidence="11">
    <location>
        <begin position="224"/>
        <end position="416"/>
    </location>
</feature>
<dbReference type="EC" id="2.7.13.3" evidence="3"/>
<keyword evidence="6 10" id="KW-0812">Transmembrane</keyword>
<evidence type="ECO:0000256" key="2">
    <source>
        <dbReference type="ARBA" id="ARBA00004236"/>
    </source>
</evidence>
<keyword evidence="8 10" id="KW-1133">Transmembrane helix</keyword>
<sequence length="421" mass="45624">MLRRLTRRLPARSGSLRWKVSTAIAVVSFLIALALSLLLHSATHRALDDNVRSTQDDSLTYAIRLYMVTGQPGLHATLDDPELPHELRQAIRPGKRATYIDNSQSPPVAWAAADIDGHTLSTEGVMTNTQDILGDLDTYLVGGSAALVLTGTGLGLFIGERLSRRLRVAADAARTVAAGDHSIRVRDAVGGTARDETTDLANAIDSMSEALRERLEAERRVTADIAHELRTPVTGLVTAAELLPPGRPSELVQDRAKVLRTLIEDVLEVARLDGTYEQPVLSEFSLGEFVESRLAASHSGAKIEVRDEARVLTDPRRLERIIGNLVNNARKHGRPPIEVTVDGPVVRVRDHGPGFPDVLIAEGPQRFRTGRAERGIGHGLGLTIAVGQARVLEAPLVFRNHPDGGALAILDLRHARVDVPE</sequence>
<evidence type="ECO:0000256" key="1">
    <source>
        <dbReference type="ARBA" id="ARBA00000085"/>
    </source>
</evidence>
<dbReference type="Proteomes" id="UP000243342">
    <property type="component" value="Unassembled WGS sequence"/>
</dbReference>
<keyword evidence="4" id="KW-0597">Phosphoprotein</keyword>
<dbReference type="SUPFAM" id="SSF47384">
    <property type="entry name" value="Homodimeric domain of signal transducing histidine kinase"/>
    <property type="match status" value="1"/>
</dbReference>
<gene>
    <name evidence="13" type="ORF">BIV57_11700</name>
</gene>
<evidence type="ECO:0000256" key="10">
    <source>
        <dbReference type="SAM" id="Phobius"/>
    </source>
</evidence>
<dbReference type="CDD" id="cd00082">
    <property type="entry name" value="HisKA"/>
    <property type="match status" value="1"/>
</dbReference>
<dbReference type="PANTHER" id="PTHR45436">
    <property type="entry name" value="SENSOR HISTIDINE KINASE YKOH"/>
    <property type="match status" value="1"/>
</dbReference>
<evidence type="ECO:0000259" key="11">
    <source>
        <dbReference type="PROSITE" id="PS50109"/>
    </source>
</evidence>
<evidence type="ECO:0000256" key="4">
    <source>
        <dbReference type="ARBA" id="ARBA00022553"/>
    </source>
</evidence>
<feature type="transmembrane region" description="Helical" evidence="10">
    <location>
        <begin position="139"/>
        <end position="158"/>
    </location>
</feature>
<keyword evidence="9" id="KW-0902">Two-component regulatory system</keyword>
<proteinExistence type="predicted"/>
<dbReference type="Gene3D" id="6.10.340.10">
    <property type="match status" value="1"/>
</dbReference>
<dbReference type="PROSITE" id="PS50109">
    <property type="entry name" value="HIS_KIN"/>
    <property type="match status" value="1"/>
</dbReference>
<dbReference type="Pfam" id="PF02518">
    <property type="entry name" value="HATPase_c"/>
    <property type="match status" value="1"/>
</dbReference>
<dbReference type="SMART" id="SM00304">
    <property type="entry name" value="HAMP"/>
    <property type="match status" value="1"/>
</dbReference>
<evidence type="ECO:0000313" key="14">
    <source>
        <dbReference type="Proteomes" id="UP000243342"/>
    </source>
</evidence>
<dbReference type="Pfam" id="PF00672">
    <property type="entry name" value="HAMP"/>
    <property type="match status" value="1"/>
</dbReference>
<keyword evidence="14" id="KW-1185">Reference proteome</keyword>